<organism evidence="1 2">
    <name type="scientific">Trichonephila clavata</name>
    <name type="common">Joro spider</name>
    <name type="synonym">Nephila clavata</name>
    <dbReference type="NCBI Taxonomy" id="2740835"/>
    <lineage>
        <taxon>Eukaryota</taxon>
        <taxon>Metazoa</taxon>
        <taxon>Ecdysozoa</taxon>
        <taxon>Arthropoda</taxon>
        <taxon>Chelicerata</taxon>
        <taxon>Arachnida</taxon>
        <taxon>Araneae</taxon>
        <taxon>Araneomorphae</taxon>
        <taxon>Entelegynae</taxon>
        <taxon>Araneoidea</taxon>
        <taxon>Nephilidae</taxon>
        <taxon>Trichonephila</taxon>
    </lineage>
</organism>
<reference evidence="1" key="1">
    <citation type="submission" date="2020-07" db="EMBL/GenBank/DDBJ databases">
        <title>Multicomponent nature underlies the extraordinary mechanical properties of spider dragline silk.</title>
        <authorList>
            <person name="Kono N."/>
            <person name="Nakamura H."/>
            <person name="Mori M."/>
            <person name="Yoshida Y."/>
            <person name="Ohtoshi R."/>
            <person name="Malay A.D."/>
            <person name="Moran D.A.P."/>
            <person name="Tomita M."/>
            <person name="Numata K."/>
            <person name="Arakawa K."/>
        </authorList>
    </citation>
    <scope>NUCLEOTIDE SEQUENCE</scope>
</reference>
<evidence type="ECO:0000313" key="2">
    <source>
        <dbReference type="Proteomes" id="UP000887116"/>
    </source>
</evidence>
<keyword evidence="2" id="KW-1185">Reference proteome</keyword>
<evidence type="ECO:0000313" key="1">
    <source>
        <dbReference type="EMBL" id="GFR20510.1"/>
    </source>
</evidence>
<accession>A0A8X6HED5</accession>
<proteinExistence type="predicted"/>
<sequence length="82" mass="9283">MVLLTSEIETDINTKHTITGQKTGFPMVENKYVLSVRIFSVKDQRIKTAADGTLLEEIDGNSNLQRHQGIISSECVWPYRIC</sequence>
<name>A0A8X6HED5_TRICU</name>
<protein>
    <submittedName>
        <fullName evidence="1">Uncharacterized protein</fullName>
    </submittedName>
</protein>
<dbReference type="AlphaFoldDB" id="A0A8X6HED5"/>
<gene>
    <name evidence="1" type="ORF">TNCT_526921</name>
</gene>
<comment type="caution">
    <text evidence="1">The sequence shown here is derived from an EMBL/GenBank/DDBJ whole genome shotgun (WGS) entry which is preliminary data.</text>
</comment>
<dbReference type="Proteomes" id="UP000887116">
    <property type="component" value="Unassembled WGS sequence"/>
</dbReference>
<dbReference type="EMBL" id="BMAO01027918">
    <property type="protein sequence ID" value="GFR20510.1"/>
    <property type="molecule type" value="Genomic_DNA"/>
</dbReference>